<evidence type="ECO:0000313" key="3">
    <source>
        <dbReference type="Proteomes" id="UP000749040"/>
    </source>
</evidence>
<sequence>MRIAVYGATGMIGSRVVAEALSRGHEVIGITRTGGDLPDAVRAVRGDAGNAEVAAGIAGEADVVVSAIGPSRTGGDVREYLTTLRTLVDTLSGSRLLVIGGAGSLLVDGKRIVDQPDFPEIYLPEAQVVAEGLEYLRGLGEGVDWTFFSPAPLIEPGERTGSFKIGTDSPVGDSISAEDFAVALLDEIEKPAFRRARFTAAN</sequence>
<comment type="caution">
    <text evidence="2">The sequence shown here is derived from an EMBL/GenBank/DDBJ whole genome shotgun (WGS) entry which is preliminary data.</text>
</comment>
<dbReference type="Proteomes" id="UP000749040">
    <property type="component" value="Unassembled WGS sequence"/>
</dbReference>
<accession>A0ABS2TMX2</accession>
<dbReference type="PANTHER" id="PTHR43355:SF2">
    <property type="entry name" value="FLAVIN REDUCTASE (NADPH)"/>
    <property type="match status" value="1"/>
</dbReference>
<keyword evidence="3" id="KW-1185">Reference proteome</keyword>
<dbReference type="InterPro" id="IPR016040">
    <property type="entry name" value="NAD(P)-bd_dom"/>
</dbReference>
<dbReference type="InterPro" id="IPR036291">
    <property type="entry name" value="NAD(P)-bd_dom_sf"/>
</dbReference>
<proteinExistence type="predicted"/>
<evidence type="ECO:0000259" key="1">
    <source>
        <dbReference type="Pfam" id="PF13460"/>
    </source>
</evidence>
<dbReference type="PANTHER" id="PTHR43355">
    <property type="entry name" value="FLAVIN REDUCTASE (NADPH)"/>
    <property type="match status" value="1"/>
</dbReference>
<dbReference type="EMBL" id="JADKYB010000003">
    <property type="protein sequence ID" value="MBM9504346.1"/>
    <property type="molecule type" value="Genomic_DNA"/>
</dbReference>
<name>A0ABS2TMX2_9ACTN</name>
<gene>
    <name evidence="2" type="ORF">ITX44_07315</name>
</gene>
<reference evidence="2 3" key="1">
    <citation type="submission" date="2021-01" db="EMBL/GenBank/DDBJ databases">
        <title>Streptomyces acididurans sp. nov., isolated from a peat swamp forest soil.</title>
        <authorList>
            <person name="Chantavorakit T."/>
            <person name="Duangmal K."/>
        </authorList>
    </citation>
    <scope>NUCLEOTIDE SEQUENCE [LARGE SCALE GENOMIC DNA]</scope>
    <source>
        <strain evidence="2 3">KK5PA1</strain>
    </source>
</reference>
<dbReference type="SUPFAM" id="SSF51735">
    <property type="entry name" value="NAD(P)-binding Rossmann-fold domains"/>
    <property type="match status" value="1"/>
</dbReference>
<dbReference type="InterPro" id="IPR051606">
    <property type="entry name" value="Polyketide_Oxido-like"/>
</dbReference>
<evidence type="ECO:0000313" key="2">
    <source>
        <dbReference type="EMBL" id="MBM9504346.1"/>
    </source>
</evidence>
<protein>
    <submittedName>
        <fullName evidence="2">NAD(P)H-binding protein</fullName>
    </submittedName>
</protein>
<organism evidence="2 3">
    <name type="scientific">Actinacidiphila acididurans</name>
    <dbReference type="NCBI Taxonomy" id="2784346"/>
    <lineage>
        <taxon>Bacteria</taxon>
        <taxon>Bacillati</taxon>
        <taxon>Actinomycetota</taxon>
        <taxon>Actinomycetes</taxon>
        <taxon>Kitasatosporales</taxon>
        <taxon>Streptomycetaceae</taxon>
        <taxon>Actinacidiphila</taxon>
    </lineage>
</organism>
<dbReference type="Gene3D" id="3.40.50.720">
    <property type="entry name" value="NAD(P)-binding Rossmann-like Domain"/>
    <property type="match status" value="1"/>
</dbReference>
<dbReference type="RefSeq" id="WP_205356198.1">
    <property type="nucleotide sequence ID" value="NZ_JADKYB010000003.1"/>
</dbReference>
<feature type="domain" description="NAD(P)-binding" evidence="1">
    <location>
        <begin position="7"/>
        <end position="191"/>
    </location>
</feature>
<dbReference type="Pfam" id="PF13460">
    <property type="entry name" value="NAD_binding_10"/>
    <property type="match status" value="1"/>
</dbReference>